<dbReference type="AlphaFoldDB" id="A0AAE3FPG9"/>
<reference evidence="2 3" key="1">
    <citation type="journal article" date="2022" name="Syst. Appl. Microbiol.">
        <title>Natronocalculus amylovorans gen. nov., sp. nov., and Natranaeroarchaeum aerophilus sp. nov., dominant culturable amylolytic natronoarchaea from hypersaline soda lakes in southwestern Siberia.</title>
        <authorList>
            <person name="Sorokin D.Y."/>
            <person name="Elcheninov A.G."/>
            <person name="Khizhniak T.V."/>
            <person name="Koenen M."/>
            <person name="Bale N.J."/>
            <person name="Damste J.S.S."/>
            <person name="Kublanov I.V."/>
        </authorList>
    </citation>
    <scope>NUCLEOTIDE SEQUENCE [LARGE SCALE GENOMIC DNA]</scope>
    <source>
        <strain evidence="2 3">AArc-St1-1</strain>
    </source>
</reference>
<dbReference type="InterPro" id="IPR002937">
    <property type="entry name" value="Amino_oxidase"/>
</dbReference>
<dbReference type="PANTHER" id="PTHR42923:SF3">
    <property type="entry name" value="PROTOPORPHYRINOGEN OXIDASE"/>
    <property type="match status" value="1"/>
</dbReference>
<dbReference type="Proteomes" id="UP001202674">
    <property type="component" value="Unassembled WGS sequence"/>
</dbReference>
<dbReference type="InterPro" id="IPR050464">
    <property type="entry name" value="Zeta_carotene_desat/Oxidored"/>
</dbReference>
<proteinExistence type="predicted"/>
<name>A0AAE3FPG9_9EURY</name>
<dbReference type="GO" id="GO:0016491">
    <property type="term" value="F:oxidoreductase activity"/>
    <property type="evidence" value="ECO:0007669"/>
    <property type="project" value="InterPro"/>
</dbReference>
<dbReference type="Gene3D" id="1.10.405.10">
    <property type="entry name" value="Guanine Nucleotide Dissociation Inhibitor, domain 1"/>
    <property type="match status" value="1"/>
</dbReference>
<dbReference type="Pfam" id="PF01593">
    <property type="entry name" value="Amino_oxidase"/>
    <property type="match status" value="1"/>
</dbReference>
<dbReference type="Gene3D" id="3.50.50.60">
    <property type="entry name" value="FAD/NAD(P)-binding domain"/>
    <property type="match status" value="1"/>
</dbReference>
<evidence type="ECO:0000313" key="2">
    <source>
        <dbReference type="EMBL" id="MCL9812493.1"/>
    </source>
</evidence>
<accession>A0AAE3FPG9</accession>
<keyword evidence="3" id="KW-1185">Reference proteome</keyword>
<evidence type="ECO:0000259" key="1">
    <source>
        <dbReference type="Pfam" id="PF01593"/>
    </source>
</evidence>
<gene>
    <name evidence="2" type="ORF">AArcSt11_02345</name>
</gene>
<sequence>MIGVIGGGIAGLTAAHTAQSRGHEVGVFESDTQVGGRFAPVRTASDAVLPRQPPGLSTAGAASQALARTLGVELDAHAARTGYYHDGVVYPVDRRRELLAFPPLGLRDTSYFRSLVDDGGVPPFTVPDHTLDEPEALADVTARSFVTEHATESLYEQAIEPLLSARFGDAPDRVSASWLVNRVIRQRTGSTEVVEPRSLVDALARSIGRDRLHTDCRVTAVGTRRGAVDHLVTIEDGARTEHDVDAVIFDTPPQRLARLTGDDWGGQTAATTTVCVGLDEPLLSIDRVTVVDETPIGRLVALPGPTEEVTQIIYAIVADESADRETESQVRHGIESLFPAFDPGTIRWSAVHTETVSVPSVGYSDHIIPDDGPALSGGFYAGAASRERYADHSLDATIRTGQAVGKSVAGRSW</sequence>
<organism evidence="2 3">
    <name type="scientific">Natranaeroarchaeum aerophilus</name>
    <dbReference type="NCBI Taxonomy" id="2917711"/>
    <lineage>
        <taxon>Archaea</taxon>
        <taxon>Methanobacteriati</taxon>
        <taxon>Methanobacteriota</taxon>
        <taxon>Stenosarchaea group</taxon>
        <taxon>Halobacteria</taxon>
        <taxon>Halobacteriales</taxon>
        <taxon>Natronoarchaeaceae</taxon>
        <taxon>Natranaeroarchaeum</taxon>
    </lineage>
</organism>
<dbReference type="RefSeq" id="WP_250594235.1">
    <property type="nucleotide sequence ID" value="NZ_JAKRVY010000001.1"/>
</dbReference>
<dbReference type="InterPro" id="IPR036188">
    <property type="entry name" value="FAD/NAD-bd_sf"/>
</dbReference>
<dbReference type="SUPFAM" id="SSF51905">
    <property type="entry name" value="FAD/NAD(P)-binding domain"/>
    <property type="match status" value="1"/>
</dbReference>
<evidence type="ECO:0000313" key="3">
    <source>
        <dbReference type="Proteomes" id="UP001202674"/>
    </source>
</evidence>
<dbReference type="EMBL" id="JAKRVY010000001">
    <property type="protein sequence ID" value="MCL9812493.1"/>
    <property type="molecule type" value="Genomic_DNA"/>
</dbReference>
<protein>
    <submittedName>
        <fullName evidence="2">FAD-dependent oxidoreductase</fullName>
    </submittedName>
</protein>
<dbReference type="Gene3D" id="3.90.660.10">
    <property type="match status" value="1"/>
</dbReference>
<dbReference type="PANTHER" id="PTHR42923">
    <property type="entry name" value="PROTOPORPHYRINOGEN OXIDASE"/>
    <property type="match status" value="1"/>
</dbReference>
<comment type="caution">
    <text evidence="2">The sequence shown here is derived from an EMBL/GenBank/DDBJ whole genome shotgun (WGS) entry which is preliminary data.</text>
</comment>
<feature type="domain" description="Amine oxidase" evidence="1">
    <location>
        <begin position="9"/>
        <end position="401"/>
    </location>
</feature>